<sequence length="66" mass="7001">MAGAWSLLWSEEKKGSFRVAADQSSILPTETDSSSTSGTGRMCRKARSHPGTVTKAMYTAVLSYGG</sequence>
<feature type="compositionally biased region" description="Low complexity" evidence="1">
    <location>
        <begin position="29"/>
        <end position="40"/>
    </location>
</feature>
<dbReference type="EMBL" id="PDLM01000018">
    <property type="protein sequence ID" value="RDW57984.1"/>
    <property type="molecule type" value="Genomic_DNA"/>
</dbReference>
<dbReference type="Proteomes" id="UP000256645">
    <property type="component" value="Unassembled WGS sequence"/>
</dbReference>
<dbReference type="AlphaFoldDB" id="A0A3D8Q959"/>
<evidence type="ECO:0000313" key="2">
    <source>
        <dbReference type="EMBL" id="RDW57984.1"/>
    </source>
</evidence>
<accession>A0A3D8Q959</accession>
<comment type="caution">
    <text evidence="2">The sequence shown here is derived from an EMBL/GenBank/DDBJ whole genome shotgun (WGS) entry which is preliminary data.</text>
</comment>
<name>A0A3D8Q959_9HELO</name>
<protein>
    <submittedName>
        <fullName evidence="2">Uncharacterized protein</fullName>
    </submittedName>
</protein>
<reference evidence="2 3" key="1">
    <citation type="journal article" date="2018" name="IMA Fungus">
        <title>IMA Genome-F 9: Draft genome sequence of Annulohypoxylon stygium, Aspergillus mulundensis, Berkeleyomyces basicola (syn. Thielaviopsis basicola), Ceratocystis smalleyi, two Cercospora beticola strains, Coleophoma cylindrospora, Fusarium fracticaudum, Phialophora cf. hyalina, and Morchella septimelata.</title>
        <authorList>
            <person name="Wingfield B.D."/>
            <person name="Bills G.F."/>
            <person name="Dong Y."/>
            <person name="Huang W."/>
            <person name="Nel W.J."/>
            <person name="Swalarsk-Parry B.S."/>
            <person name="Vaghefi N."/>
            <person name="Wilken P.M."/>
            <person name="An Z."/>
            <person name="de Beer Z.W."/>
            <person name="De Vos L."/>
            <person name="Chen L."/>
            <person name="Duong T.A."/>
            <person name="Gao Y."/>
            <person name="Hammerbacher A."/>
            <person name="Kikkert J.R."/>
            <person name="Li Y."/>
            <person name="Li H."/>
            <person name="Li K."/>
            <person name="Li Q."/>
            <person name="Liu X."/>
            <person name="Ma X."/>
            <person name="Naidoo K."/>
            <person name="Pethybridge S.J."/>
            <person name="Sun J."/>
            <person name="Steenkamp E.T."/>
            <person name="van der Nest M.A."/>
            <person name="van Wyk S."/>
            <person name="Wingfield M.J."/>
            <person name="Xiong C."/>
            <person name="Yue Q."/>
            <person name="Zhang X."/>
        </authorList>
    </citation>
    <scope>NUCLEOTIDE SEQUENCE [LARGE SCALE GENOMIC DNA]</scope>
    <source>
        <strain evidence="2 3">BP6252</strain>
    </source>
</reference>
<feature type="region of interest" description="Disordered" evidence="1">
    <location>
        <begin position="25"/>
        <end position="48"/>
    </location>
</feature>
<gene>
    <name evidence="2" type="ORF">BP6252_13395</name>
</gene>
<organism evidence="2 3">
    <name type="scientific">Coleophoma cylindrospora</name>
    <dbReference type="NCBI Taxonomy" id="1849047"/>
    <lineage>
        <taxon>Eukaryota</taxon>
        <taxon>Fungi</taxon>
        <taxon>Dikarya</taxon>
        <taxon>Ascomycota</taxon>
        <taxon>Pezizomycotina</taxon>
        <taxon>Leotiomycetes</taxon>
        <taxon>Helotiales</taxon>
        <taxon>Dermateaceae</taxon>
        <taxon>Coleophoma</taxon>
    </lineage>
</organism>
<evidence type="ECO:0000313" key="3">
    <source>
        <dbReference type="Proteomes" id="UP000256645"/>
    </source>
</evidence>
<proteinExistence type="predicted"/>
<keyword evidence="3" id="KW-1185">Reference proteome</keyword>
<evidence type="ECO:0000256" key="1">
    <source>
        <dbReference type="SAM" id="MobiDB-lite"/>
    </source>
</evidence>